<evidence type="ECO:0000256" key="4">
    <source>
        <dbReference type="ARBA" id="ARBA00022598"/>
    </source>
</evidence>
<keyword evidence="7" id="KW-0648">Protein biosynthesis</keyword>
<evidence type="ECO:0000259" key="11">
    <source>
        <dbReference type="Pfam" id="PF00133"/>
    </source>
</evidence>
<name>A0A6N1ND33_9VIRU</name>
<dbReference type="CDD" id="cd07962">
    <property type="entry name" value="Anticodon_Ia_Val"/>
    <property type="match status" value="1"/>
</dbReference>
<dbReference type="InterPro" id="IPR009008">
    <property type="entry name" value="Val/Leu/Ile-tRNA-synth_edit"/>
</dbReference>
<dbReference type="NCBIfam" id="NF009687">
    <property type="entry name" value="PRK13208.1"/>
    <property type="match status" value="1"/>
</dbReference>
<dbReference type="SUPFAM" id="SSF47323">
    <property type="entry name" value="Anticodon-binding domain of a subclass of class I aminoacyl-tRNA synthetases"/>
    <property type="match status" value="1"/>
</dbReference>
<dbReference type="GO" id="GO:0005524">
    <property type="term" value="F:ATP binding"/>
    <property type="evidence" value="ECO:0007669"/>
    <property type="project" value="UniProtKB-KW"/>
</dbReference>
<dbReference type="GeneID" id="80516806"/>
<sequence>MAQYDIKSVEKKWQKYWFDNDIYRWDQDQPKENTFVVDTPPPTVSGTLHMGHIFSYTQTDFITRFQRMKGKTVYYPMGFDDNGLPTERLVEKTKNIKAHDMTREDFIDICENVVLMEETKFRELFKSIGLSVDWKEEYHTISNFSMKISQMSFLDLFNKNRVYRQMEPTYWDTVDGTALAKADLEDIEMPATMNEIIFTTTSGEKIIIATTRPELIPAAVAVFYHPTDERYQHLHGQNAIVPLFGTIVPIIADDGVKMDKGTGLVMCSTFGDQTDIMWWRKHKLPLRVIISKNGKICNLDRMGSDDWPSVNSSEAEINANKIRDLDVVTARKRVISMLNNEKLLLKQTAIKHTVKCAERSKAPIEILVTLQWFIKLLDQKEQLQEKANQCNWHPPHMKHKIDQWINGLDWDWCISRQRYFGIPFPIWYSKREGEEGKILLPKLGDLPVDPLVDLPAGYLREEVDAETDVMDTWATSSVTPQLNSRAINNENAVDLARHQKLFPADLRPQAHEIIRTWAFYTIAKAHLHQNSVPWHNLMISGWCLAPDGDKMAKSKGNIISPVELIDKYGADVVRYWASTAKLGTDIAYSEKIMALGKRLVTKLWNASKFVSTHINLVKDSKQSLDELIANKTIYEAMDLWILAKLQTTIKMVTSEFNNFEYHDARLLTEKFFWHDFCDNYLEIVKNRAYDAANKNPKGKLSAAYTLYHCLKTIIKLFAPYLPFITEELYQMYFINDEKSVHCCGTWPNMNGLHIDYYYSNLGNAGISILNTVRKMKANKKLSQKTIIKQLIINYGQNEIAQWTVSKGTAPIEKLVEFDDLAHIIPDLASVVNAENVILNAGTSDDKLLTDCGSYIVYFVF</sequence>
<keyword evidence="4 13" id="KW-0436">Ligase</keyword>
<evidence type="ECO:0000259" key="12">
    <source>
        <dbReference type="Pfam" id="PF08264"/>
    </source>
</evidence>
<dbReference type="GO" id="GO:0004832">
    <property type="term" value="F:valine-tRNA ligase activity"/>
    <property type="evidence" value="ECO:0007669"/>
    <property type="project" value="UniProtKB-EC"/>
</dbReference>
<dbReference type="EC" id="6.1.1.9" evidence="2"/>
<dbReference type="KEGG" id="vg:80516806"/>
<dbReference type="SUPFAM" id="SSF50677">
    <property type="entry name" value="ValRS/IleRS/LeuRS editing domain"/>
    <property type="match status" value="1"/>
</dbReference>
<organism evidence="13">
    <name type="scientific">Tupanvirus deep ocean</name>
    <dbReference type="NCBI Taxonomy" id="2126984"/>
    <lineage>
        <taxon>Viruses</taxon>
        <taxon>Varidnaviria</taxon>
        <taxon>Bamfordvirae</taxon>
        <taxon>Nucleocytoviricota</taxon>
        <taxon>Megaviricetes</taxon>
        <taxon>Imitervirales</taxon>
        <taxon>Mimiviridae</taxon>
        <taxon>Megamimivirinae</taxon>
        <taxon>Tupanvirus</taxon>
        <taxon>Tupanvirus altamarinense</taxon>
    </lineage>
</organism>
<evidence type="ECO:0000256" key="10">
    <source>
        <dbReference type="ARBA" id="ARBA00047552"/>
    </source>
</evidence>
<dbReference type="PANTHER" id="PTHR11946">
    <property type="entry name" value="VALYL-TRNA SYNTHETASES"/>
    <property type="match status" value="1"/>
</dbReference>
<dbReference type="InterPro" id="IPR014729">
    <property type="entry name" value="Rossmann-like_a/b/a_fold"/>
</dbReference>
<reference evidence="13" key="1">
    <citation type="submission" date="2017-06" db="EMBL/GenBank/DDBJ databases">
        <authorList>
            <person name="Assis F.L."/>
            <person name="Abrahao J.S."/>
            <person name="Silva L."/>
            <person name="Khalil J.B."/>
            <person name="Rodrigues R."/>
            <person name="Silva L.S."/>
            <person name="Boratto P."/>
            <person name="Andrade M."/>
            <person name="Kroon E.G."/>
            <person name="Ribeiro B."/>
            <person name="Bergier I."/>
            <person name="Seligmann H."/>
            <person name="Ghigo E."/>
            <person name="Colson P."/>
            <person name="Levasseur A."/>
            <person name="Raoult D."/>
            <person name="Scola B.L."/>
        </authorList>
    </citation>
    <scope>NUCLEOTIDE SEQUENCE</scope>
    <source>
        <strain evidence="13">Deep ocean</strain>
    </source>
</reference>
<dbReference type="Gene3D" id="1.10.730.10">
    <property type="entry name" value="Isoleucyl-tRNA Synthetase, Domain 1"/>
    <property type="match status" value="1"/>
</dbReference>
<comment type="catalytic activity">
    <reaction evidence="10">
        <text>tRNA(Val) + L-valine + ATP = L-valyl-tRNA(Val) + AMP + diphosphate</text>
        <dbReference type="Rhea" id="RHEA:10704"/>
        <dbReference type="Rhea" id="RHEA-COMP:9672"/>
        <dbReference type="Rhea" id="RHEA-COMP:9708"/>
        <dbReference type="ChEBI" id="CHEBI:30616"/>
        <dbReference type="ChEBI" id="CHEBI:33019"/>
        <dbReference type="ChEBI" id="CHEBI:57762"/>
        <dbReference type="ChEBI" id="CHEBI:78442"/>
        <dbReference type="ChEBI" id="CHEBI:78537"/>
        <dbReference type="ChEBI" id="CHEBI:456215"/>
        <dbReference type="EC" id="6.1.1.9"/>
    </reaction>
</comment>
<evidence type="ECO:0000256" key="3">
    <source>
        <dbReference type="ARBA" id="ARBA00022490"/>
    </source>
</evidence>
<dbReference type="RefSeq" id="YP_010780115.1">
    <property type="nucleotide sequence ID" value="NC_075038.1"/>
</dbReference>
<comment type="subcellular location">
    <subcellularLocation>
        <location evidence="1">Cytoplasm</location>
    </subcellularLocation>
</comment>
<evidence type="ECO:0000256" key="9">
    <source>
        <dbReference type="ARBA" id="ARBA00029936"/>
    </source>
</evidence>
<accession>A0A6N1ND33</accession>
<feature type="domain" description="Methionyl/Valyl/Leucyl/Isoleucyl-tRNA synthetase anticodon-binding" evidence="12">
    <location>
        <begin position="638"/>
        <end position="785"/>
    </location>
</feature>
<dbReference type="EMBL" id="MF405918">
    <property type="protein sequence ID" value="QKU33515.1"/>
    <property type="molecule type" value="Genomic_DNA"/>
</dbReference>
<dbReference type="InterPro" id="IPR002300">
    <property type="entry name" value="aa-tRNA-synth_Ia"/>
</dbReference>
<evidence type="ECO:0000256" key="2">
    <source>
        <dbReference type="ARBA" id="ARBA00013169"/>
    </source>
</evidence>
<dbReference type="HAMAP" id="MF_02005">
    <property type="entry name" value="Val_tRNA_synth_type2"/>
    <property type="match status" value="1"/>
</dbReference>
<dbReference type="PROSITE" id="PS00178">
    <property type="entry name" value="AA_TRNA_LIGASE_I"/>
    <property type="match status" value="1"/>
</dbReference>
<dbReference type="Gene3D" id="3.40.50.620">
    <property type="entry name" value="HUPs"/>
    <property type="match status" value="2"/>
</dbReference>
<dbReference type="Gene3D" id="3.90.740.10">
    <property type="entry name" value="Valyl/Leucyl/Isoleucyl-tRNA synthetase, editing domain"/>
    <property type="match status" value="1"/>
</dbReference>
<dbReference type="FunFam" id="3.40.50.620:FF:000192">
    <property type="entry name" value="Valine--tRNA ligase"/>
    <property type="match status" value="1"/>
</dbReference>
<evidence type="ECO:0000256" key="1">
    <source>
        <dbReference type="ARBA" id="ARBA00004496"/>
    </source>
</evidence>
<dbReference type="InterPro" id="IPR001412">
    <property type="entry name" value="aa-tRNA-synth_I_CS"/>
</dbReference>
<keyword evidence="5" id="KW-0547">Nucleotide-binding</keyword>
<evidence type="ECO:0000313" key="13">
    <source>
        <dbReference type="EMBL" id="QKU33515.1"/>
    </source>
</evidence>
<dbReference type="Pfam" id="PF08264">
    <property type="entry name" value="Anticodon_1"/>
    <property type="match status" value="1"/>
</dbReference>
<dbReference type="SUPFAM" id="SSF52374">
    <property type="entry name" value="Nucleotidylyl transferase"/>
    <property type="match status" value="1"/>
</dbReference>
<feature type="domain" description="Aminoacyl-tRNA synthetase class Ia" evidence="11">
    <location>
        <begin position="12"/>
        <end position="588"/>
    </location>
</feature>
<evidence type="ECO:0000256" key="7">
    <source>
        <dbReference type="ARBA" id="ARBA00022917"/>
    </source>
</evidence>
<reference evidence="13" key="2">
    <citation type="journal article" date="2018" name="Nat. Commun.">
        <title>Tailed giant Tupanvirus possesses the most complete translational apparatus of the known virosphere.</title>
        <authorList>
            <person name="Abrahao J."/>
            <person name="Silva L."/>
            <person name="Silva L.S."/>
            <person name="Khalil J.Y.B."/>
            <person name="Rodrigues R."/>
            <person name="Arantes T."/>
            <person name="Assis F."/>
            <person name="Boratto P."/>
            <person name="Andrade M."/>
            <person name="Kroon E.G."/>
            <person name="Ribeiro B."/>
            <person name="Bergier I."/>
            <person name="Seligmann H."/>
            <person name="Ghigo E."/>
            <person name="Colson P."/>
            <person name="Levasseur A."/>
            <person name="Kroemer G."/>
            <person name="Raoult D."/>
            <person name="La Scola B."/>
        </authorList>
    </citation>
    <scope>NUCLEOTIDE SEQUENCE [LARGE SCALE GENOMIC DNA]</scope>
    <source>
        <strain evidence="13">Deep ocean</strain>
    </source>
</reference>
<proteinExistence type="inferred from homology"/>
<dbReference type="InterPro" id="IPR002303">
    <property type="entry name" value="Valyl-tRNA_ligase"/>
</dbReference>
<evidence type="ECO:0000256" key="6">
    <source>
        <dbReference type="ARBA" id="ARBA00022840"/>
    </source>
</evidence>
<protein>
    <recommendedName>
        <fullName evidence="2">valine--tRNA ligase</fullName>
        <ecNumber evidence="2">6.1.1.9</ecNumber>
    </recommendedName>
    <alternativeName>
        <fullName evidence="9">Valyl-tRNA synthetase</fullName>
    </alternativeName>
</protein>
<keyword evidence="8" id="KW-0030">Aminoacyl-tRNA synthetase</keyword>
<dbReference type="InterPro" id="IPR022874">
    <property type="entry name" value="Valine-tRNA_ligase_type_2"/>
</dbReference>
<evidence type="ECO:0000256" key="5">
    <source>
        <dbReference type="ARBA" id="ARBA00022741"/>
    </source>
</evidence>
<evidence type="ECO:0000256" key="8">
    <source>
        <dbReference type="ARBA" id="ARBA00023146"/>
    </source>
</evidence>
<dbReference type="PRINTS" id="PR00986">
    <property type="entry name" value="TRNASYNTHVAL"/>
</dbReference>
<keyword evidence="3" id="KW-0963">Cytoplasm</keyword>
<dbReference type="NCBIfam" id="TIGR00422">
    <property type="entry name" value="valS"/>
    <property type="match status" value="1"/>
</dbReference>
<dbReference type="InterPro" id="IPR013155">
    <property type="entry name" value="M/V/L/I-tRNA-synth_anticd-bd"/>
</dbReference>
<dbReference type="InterPro" id="IPR009080">
    <property type="entry name" value="tRNAsynth_Ia_anticodon-bd"/>
</dbReference>
<dbReference type="Pfam" id="PF00133">
    <property type="entry name" value="tRNA-synt_1"/>
    <property type="match status" value="1"/>
</dbReference>
<dbReference type="PANTHER" id="PTHR11946:SF93">
    <property type="entry name" value="VALINE--TRNA LIGASE, CHLOROPLASTIC_MITOCHONDRIAL 2"/>
    <property type="match status" value="1"/>
</dbReference>
<keyword evidence="6" id="KW-0067">ATP-binding</keyword>
<dbReference type="GO" id="GO:0002161">
    <property type="term" value="F:aminoacyl-tRNA deacylase activity"/>
    <property type="evidence" value="ECO:0007669"/>
    <property type="project" value="InterPro"/>
</dbReference>
<dbReference type="InterPro" id="IPR033705">
    <property type="entry name" value="Anticodon_Ia_Val"/>
</dbReference>